<dbReference type="InterPro" id="IPR050508">
    <property type="entry name" value="Methyltransf_Superfamily"/>
</dbReference>
<organism evidence="2 3">
    <name type="scientific">Ramlibacter albus</name>
    <dbReference type="NCBI Taxonomy" id="2079448"/>
    <lineage>
        <taxon>Bacteria</taxon>
        <taxon>Pseudomonadati</taxon>
        <taxon>Pseudomonadota</taxon>
        <taxon>Betaproteobacteria</taxon>
        <taxon>Burkholderiales</taxon>
        <taxon>Comamonadaceae</taxon>
        <taxon>Ramlibacter</taxon>
    </lineage>
</organism>
<accession>A0A923M8X7</accession>
<dbReference type="Proteomes" id="UP000596827">
    <property type="component" value="Unassembled WGS sequence"/>
</dbReference>
<proteinExistence type="predicted"/>
<dbReference type="InterPro" id="IPR029063">
    <property type="entry name" value="SAM-dependent_MTases_sf"/>
</dbReference>
<dbReference type="CDD" id="cd02440">
    <property type="entry name" value="AdoMet_MTases"/>
    <property type="match status" value="1"/>
</dbReference>
<evidence type="ECO:0000313" key="3">
    <source>
        <dbReference type="Proteomes" id="UP000596827"/>
    </source>
</evidence>
<evidence type="ECO:0000259" key="1">
    <source>
        <dbReference type="Pfam" id="PF08241"/>
    </source>
</evidence>
<dbReference type="GO" id="GO:0032259">
    <property type="term" value="P:methylation"/>
    <property type="evidence" value="ECO:0007669"/>
    <property type="project" value="UniProtKB-KW"/>
</dbReference>
<dbReference type="AlphaFoldDB" id="A0A923M8X7"/>
<keyword evidence="2" id="KW-0808">Transferase</keyword>
<dbReference type="EMBL" id="JACORU010000003">
    <property type="protein sequence ID" value="MBC5765056.1"/>
    <property type="molecule type" value="Genomic_DNA"/>
</dbReference>
<dbReference type="PANTHER" id="PTHR42912">
    <property type="entry name" value="METHYLTRANSFERASE"/>
    <property type="match status" value="1"/>
</dbReference>
<name>A0A923M8X7_9BURK</name>
<sequence>MDTADLWMDRWIKLLRAGAGNGFALELGCDNGRDTAWLVQQGLSVVATDISADALRVCKRAVPETLVVQHDITKPLPFADASFGAVIASLSLHYFPWKDTQAAVAEIRRVLKPPFGILLVRLNSTRDVYHGAGDGGREIERHYYEVEAKYADRKRFFDKGEVMDLFKGWKVLSCNEQTIHRYEKPKVVWEVVAR</sequence>
<feature type="domain" description="Methyltransferase type 11" evidence="1">
    <location>
        <begin position="25"/>
        <end position="113"/>
    </location>
</feature>
<keyword evidence="2" id="KW-0489">Methyltransferase</keyword>
<dbReference type="SUPFAM" id="SSF53335">
    <property type="entry name" value="S-adenosyl-L-methionine-dependent methyltransferases"/>
    <property type="match status" value="1"/>
</dbReference>
<dbReference type="GO" id="GO:0008757">
    <property type="term" value="F:S-adenosylmethionine-dependent methyltransferase activity"/>
    <property type="evidence" value="ECO:0007669"/>
    <property type="project" value="InterPro"/>
</dbReference>
<dbReference type="InterPro" id="IPR013216">
    <property type="entry name" value="Methyltransf_11"/>
</dbReference>
<dbReference type="Gene3D" id="3.40.50.150">
    <property type="entry name" value="Vaccinia Virus protein VP39"/>
    <property type="match status" value="1"/>
</dbReference>
<dbReference type="Pfam" id="PF08241">
    <property type="entry name" value="Methyltransf_11"/>
    <property type="match status" value="1"/>
</dbReference>
<comment type="caution">
    <text evidence="2">The sequence shown here is derived from an EMBL/GenBank/DDBJ whole genome shotgun (WGS) entry which is preliminary data.</text>
</comment>
<evidence type="ECO:0000313" key="2">
    <source>
        <dbReference type="EMBL" id="MBC5765056.1"/>
    </source>
</evidence>
<keyword evidence="3" id="KW-1185">Reference proteome</keyword>
<gene>
    <name evidence="2" type="ORF">H8R02_11375</name>
</gene>
<reference evidence="2" key="1">
    <citation type="submission" date="2020-08" db="EMBL/GenBank/DDBJ databases">
        <title>Ramlibacter sp. GTP1 16S ribosomal RNA gene genome sequencing and assembly.</title>
        <authorList>
            <person name="Kang M."/>
        </authorList>
    </citation>
    <scope>NUCLEOTIDE SEQUENCE</scope>
    <source>
        <strain evidence="2">GTP1</strain>
    </source>
</reference>
<protein>
    <submittedName>
        <fullName evidence="2">Class I SAM-dependent methyltransferase</fullName>
    </submittedName>
</protein>